<dbReference type="SUPFAM" id="SSF69765">
    <property type="entry name" value="IpsF-like"/>
    <property type="match status" value="1"/>
</dbReference>
<comment type="similarity">
    <text evidence="14">In the C-terminal section; belongs to the IspF family.</text>
</comment>
<evidence type="ECO:0000256" key="12">
    <source>
        <dbReference type="ARBA" id="ARBA00023239"/>
    </source>
</evidence>
<gene>
    <name evidence="14" type="primary">ispDF</name>
    <name evidence="16" type="ORF">HNR13_001499</name>
</gene>
<protein>
    <recommendedName>
        <fullName evidence="14">Bifunctional enzyme IspD/IspF</fullName>
    </recommendedName>
    <domain>
        <recommendedName>
            <fullName evidence="14">2-C-methyl-D-erythritol 4-phosphate cytidylyltransferase</fullName>
            <ecNumber evidence="14">2.7.7.60</ecNumber>
        </recommendedName>
        <alternativeName>
            <fullName evidence="14">4-diphosphocytidyl-2C-methyl-D-erythritol synthase</fullName>
        </alternativeName>
        <alternativeName>
            <fullName evidence="14">MEP cytidylyltransferase</fullName>
            <shortName evidence="14">MCT</shortName>
        </alternativeName>
    </domain>
    <domain>
        <recommendedName>
            <fullName evidence="14">2-C-methyl-D-erythritol 2,4-cyclodiphosphate synthase</fullName>
            <shortName evidence="14">MECDP-synthase</shortName>
            <shortName evidence="14">MECPP-synthase</shortName>
            <shortName evidence="14">MECPS</shortName>
            <ecNumber evidence="14">4.6.1.12</ecNumber>
        </recommendedName>
    </domain>
</protein>
<comment type="similarity">
    <text evidence="7">Belongs to the IspD/TarI cytidylyltransferase family. IspD subfamily.</text>
</comment>
<dbReference type="NCBIfam" id="TIGR00151">
    <property type="entry name" value="ispF"/>
    <property type="match status" value="1"/>
</dbReference>
<evidence type="ECO:0000256" key="11">
    <source>
        <dbReference type="ARBA" id="ARBA00023229"/>
    </source>
</evidence>
<feature type="binding site" evidence="14">
    <location>
        <position position="368"/>
    </location>
    <ligand>
        <name>4-CDP-2-C-methyl-D-erythritol 2-phosphate</name>
        <dbReference type="ChEBI" id="CHEBI:57919"/>
    </ligand>
</feature>
<dbReference type="NCBIfam" id="TIGR00453">
    <property type="entry name" value="ispD"/>
    <property type="match status" value="1"/>
</dbReference>
<dbReference type="FunFam" id="3.30.1330.50:FF:000003">
    <property type="entry name" value="2-C-methyl-D-erythritol 2,4-cyclodiphosphate synthase"/>
    <property type="match status" value="1"/>
</dbReference>
<dbReference type="InterPro" id="IPR026596">
    <property type="entry name" value="IspD/F"/>
</dbReference>
<keyword evidence="10 14" id="KW-0479">Metal-binding</keyword>
<comment type="function">
    <text evidence="14">Bifunctional enzyme that catalyzes the formation of 4-diphosphocytidyl-2-C-methyl-D-erythritol from CTP and 2-C-methyl-D-erythritol 4-phosphate (MEP) (IspD), and catalyzes the conversion of 4-diphosphocytidyl-2-C-methyl-D-erythritol 2-phosphate (CDP-ME2P) to 2-C-methyl-D-erythritol 2,4-cyclodiphosphate (ME-CPP) with a corresponding release of cytidine 5-monophosphate (CMP) (IspF).</text>
</comment>
<comment type="catalytic activity">
    <reaction evidence="1 14">
        <text>4-CDP-2-C-methyl-D-erythritol 2-phosphate = 2-C-methyl-D-erythritol 2,4-cyclic diphosphate + CMP</text>
        <dbReference type="Rhea" id="RHEA:23864"/>
        <dbReference type="ChEBI" id="CHEBI:57919"/>
        <dbReference type="ChEBI" id="CHEBI:58483"/>
        <dbReference type="ChEBI" id="CHEBI:60377"/>
        <dbReference type="EC" id="4.6.1.12"/>
    </reaction>
</comment>
<reference evidence="16 17" key="1">
    <citation type="submission" date="2020-07" db="EMBL/GenBank/DDBJ databases">
        <title>Sequencing the genomes of 1000 actinobacteria strains.</title>
        <authorList>
            <person name="Klenk H.-P."/>
        </authorList>
    </citation>
    <scope>NUCLEOTIDE SEQUENCE [LARGE SCALE GENOMIC DNA]</scope>
    <source>
        <strain evidence="16 17">DSM 15165</strain>
    </source>
</reference>
<dbReference type="PANTHER" id="PTHR32125:SF4">
    <property type="entry name" value="2-C-METHYL-D-ERYTHRITOL 4-PHOSPHATE CYTIDYLYLTRANSFERASE, CHLOROPLASTIC"/>
    <property type="match status" value="1"/>
</dbReference>
<name>A0A853CS38_9MICO</name>
<evidence type="ECO:0000256" key="7">
    <source>
        <dbReference type="ARBA" id="ARBA00009789"/>
    </source>
</evidence>
<dbReference type="GO" id="GO:0050518">
    <property type="term" value="F:2-C-methyl-D-erythritol 4-phosphate cytidylyltransferase activity"/>
    <property type="evidence" value="ECO:0007669"/>
    <property type="project" value="UniProtKB-UniRule"/>
</dbReference>
<evidence type="ECO:0000256" key="1">
    <source>
        <dbReference type="ARBA" id="ARBA00000200"/>
    </source>
</evidence>
<feature type="domain" description="2-C-methyl-D-erythritol 2,4-cyclodiphosphate synthase" evidence="15">
    <location>
        <begin position="234"/>
        <end position="383"/>
    </location>
</feature>
<evidence type="ECO:0000256" key="9">
    <source>
        <dbReference type="ARBA" id="ARBA00022695"/>
    </source>
</evidence>
<feature type="region of interest" description="2-C-methyl-D-erythritol 4-phosphate cytidylyltransferase" evidence="14">
    <location>
        <begin position="1"/>
        <end position="233"/>
    </location>
</feature>
<keyword evidence="11 14" id="KW-0414">Isoprene biosynthesis</keyword>
<comment type="caution">
    <text evidence="14">Lacks conserved residue(s) required for the propagation of feature annotation.</text>
</comment>
<dbReference type="InterPro" id="IPR018294">
    <property type="entry name" value="ISPD_synthase_CS"/>
</dbReference>
<dbReference type="GO" id="GO:0008685">
    <property type="term" value="F:2-C-methyl-D-erythritol 2,4-cyclodiphosphate synthase activity"/>
    <property type="evidence" value="ECO:0007669"/>
    <property type="project" value="UniProtKB-UniRule"/>
</dbReference>
<feature type="site" description="Positions MEP for the nucleophilic attack" evidence="14">
    <location>
        <position position="160"/>
    </location>
</feature>
<comment type="pathway">
    <text evidence="5 14">Isoprenoid biosynthesis; isopentenyl diphosphate biosynthesis via DXP pathway; isopentenyl diphosphate from 1-deoxy-D-xylulose 5-phosphate: step 2/6.</text>
</comment>
<dbReference type="InterPro" id="IPR050088">
    <property type="entry name" value="IspD/TarI_cytidylyltransf_bact"/>
</dbReference>
<evidence type="ECO:0000259" key="15">
    <source>
        <dbReference type="Pfam" id="PF02542"/>
    </source>
</evidence>
<dbReference type="EC" id="2.7.7.60" evidence="14"/>
<comment type="pathway">
    <text evidence="4 14">Isoprenoid biosynthesis; isopentenyl diphosphate biosynthesis via DXP pathway; isopentenyl diphosphate from 1-deoxy-D-xylulose 5-phosphate: step 4/6.</text>
</comment>
<dbReference type="CDD" id="cd02516">
    <property type="entry name" value="CDP-ME_synthetase"/>
    <property type="match status" value="1"/>
</dbReference>
<dbReference type="CDD" id="cd00554">
    <property type="entry name" value="MECDP_synthase"/>
    <property type="match status" value="1"/>
</dbReference>
<dbReference type="InterPro" id="IPR001228">
    <property type="entry name" value="IspD"/>
</dbReference>
<feature type="binding site" evidence="14">
    <location>
        <position position="371"/>
    </location>
    <ligand>
        <name>4-CDP-2-C-methyl-D-erythritol 2-phosphate</name>
        <dbReference type="ChEBI" id="CHEBI:57919"/>
    </ligand>
</feature>
<evidence type="ECO:0000256" key="5">
    <source>
        <dbReference type="ARBA" id="ARBA00004787"/>
    </source>
</evidence>
<sequence length="386" mass="39391">MSSNPGPRVAVVVVAAGSGARLGAEVPKAFVELDGATLLERSLHAVRGMRSPVEPILVVPADRVAEAAELAHRVFGRPADVIAGGATRQQSVAAGLTVLGDEVEVVLVHDAARALAPSALFDAVVAAVVETGHGVIPGLPVSDTIKRVHADGSVHETVDRSTLAAVQTPQGFPRDQLLAAYAAATTDETDDAGLVAAAGYRVTVLAGEADAFKITTPSDLRRAHDLVAPSGAPRIGLGTDTHAFDPSAELWLAGLHWPDEAGLSGHSDGDAASHAIVDALLGAAGLGDIGGVFGTGDPRFAGAHGEVFLAETRRLVEEAGFRIGNVSVQLIGQRPKFAPRRVEAERLLSGILGAPVSLAATTTDGLGFTGRGEGIAVLATALLFPR</sequence>
<dbReference type="GO" id="GO:0046872">
    <property type="term" value="F:metal ion binding"/>
    <property type="evidence" value="ECO:0007669"/>
    <property type="project" value="UniProtKB-KW"/>
</dbReference>
<dbReference type="EMBL" id="JACCFL010000001">
    <property type="protein sequence ID" value="NYJ23212.1"/>
    <property type="molecule type" value="Genomic_DNA"/>
</dbReference>
<dbReference type="HAMAP" id="MF_00107">
    <property type="entry name" value="IspF"/>
    <property type="match status" value="1"/>
</dbReference>
<evidence type="ECO:0000256" key="13">
    <source>
        <dbReference type="ARBA" id="ARBA00023268"/>
    </source>
</evidence>
<dbReference type="PROSITE" id="PS01295">
    <property type="entry name" value="ISPD"/>
    <property type="match status" value="1"/>
</dbReference>
<dbReference type="Pfam" id="PF02542">
    <property type="entry name" value="YgbB"/>
    <property type="match status" value="1"/>
</dbReference>
<dbReference type="RefSeq" id="WP_179605159.1">
    <property type="nucleotide sequence ID" value="NZ_BAABEH010000001.1"/>
</dbReference>
<dbReference type="Pfam" id="PF01128">
    <property type="entry name" value="IspD"/>
    <property type="match status" value="1"/>
</dbReference>
<evidence type="ECO:0000313" key="16">
    <source>
        <dbReference type="EMBL" id="NYJ23212.1"/>
    </source>
</evidence>
<feature type="binding site" evidence="14">
    <location>
        <position position="274"/>
    </location>
    <ligand>
        <name>a divalent metal cation</name>
        <dbReference type="ChEBI" id="CHEBI:60240"/>
    </ligand>
</feature>
<dbReference type="PROSITE" id="PS01350">
    <property type="entry name" value="ISPF"/>
    <property type="match status" value="1"/>
</dbReference>
<feature type="site" description="Positions MEP for the nucleophilic attack" evidence="14">
    <location>
        <position position="213"/>
    </location>
</feature>
<evidence type="ECO:0000256" key="6">
    <source>
        <dbReference type="ARBA" id="ARBA00008480"/>
    </source>
</evidence>
<comment type="catalytic activity">
    <reaction evidence="2 14">
        <text>2-C-methyl-D-erythritol 4-phosphate + CTP + H(+) = 4-CDP-2-C-methyl-D-erythritol + diphosphate</text>
        <dbReference type="Rhea" id="RHEA:13429"/>
        <dbReference type="ChEBI" id="CHEBI:15378"/>
        <dbReference type="ChEBI" id="CHEBI:33019"/>
        <dbReference type="ChEBI" id="CHEBI:37563"/>
        <dbReference type="ChEBI" id="CHEBI:57823"/>
        <dbReference type="ChEBI" id="CHEBI:58262"/>
        <dbReference type="EC" id="2.7.7.60"/>
    </reaction>
</comment>
<dbReference type="HAMAP" id="MF_01520">
    <property type="entry name" value="IspDF"/>
    <property type="match status" value="1"/>
</dbReference>
<dbReference type="PANTHER" id="PTHR32125">
    <property type="entry name" value="2-C-METHYL-D-ERYTHRITOL 4-PHOSPHATE CYTIDYLYLTRANSFERASE, CHLOROPLASTIC"/>
    <property type="match status" value="1"/>
</dbReference>
<keyword evidence="8 14" id="KW-0808">Transferase</keyword>
<keyword evidence="12 14" id="KW-0456">Lyase</keyword>
<evidence type="ECO:0000256" key="10">
    <source>
        <dbReference type="ARBA" id="ARBA00022723"/>
    </source>
</evidence>
<dbReference type="Gene3D" id="3.90.550.10">
    <property type="entry name" value="Spore Coat Polysaccharide Biosynthesis Protein SpsA, Chain A"/>
    <property type="match status" value="1"/>
</dbReference>
<feature type="site" description="Transition state stabilizer" evidence="14">
    <location>
        <position position="362"/>
    </location>
</feature>
<comment type="similarity">
    <text evidence="6">Belongs to the IspF family.</text>
</comment>
<dbReference type="InterPro" id="IPR003526">
    <property type="entry name" value="MECDP_synthase"/>
</dbReference>
<feature type="site" description="Transition state stabilizer" evidence="14">
    <location>
        <position position="21"/>
    </location>
</feature>
<evidence type="ECO:0000256" key="4">
    <source>
        <dbReference type="ARBA" id="ARBA00004709"/>
    </source>
</evidence>
<dbReference type="HAMAP" id="MF_00108">
    <property type="entry name" value="IspD"/>
    <property type="match status" value="1"/>
</dbReference>
<evidence type="ECO:0000313" key="17">
    <source>
        <dbReference type="Proteomes" id="UP000578352"/>
    </source>
</evidence>
<feature type="region of interest" description="2-C-methyl-D-erythritol 2,4-cyclodiphosphate synthase" evidence="14">
    <location>
        <begin position="234"/>
        <end position="386"/>
    </location>
</feature>
<feature type="binding site" evidence="14">
    <location>
        <position position="242"/>
    </location>
    <ligand>
        <name>a divalent metal cation</name>
        <dbReference type="ChEBI" id="CHEBI:60240"/>
    </ligand>
</feature>
<feature type="site" description="Transition state stabilizer" evidence="14">
    <location>
        <position position="266"/>
    </location>
</feature>
<feature type="binding site" evidence="14">
    <location>
        <begin position="288"/>
        <end position="290"/>
    </location>
    <ligand>
        <name>4-CDP-2-C-methyl-D-erythritol 2-phosphate</name>
        <dbReference type="ChEBI" id="CHEBI:57919"/>
    </ligand>
</feature>
<feature type="binding site" evidence="14">
    <location>
        <begin position="361"/>
        <end position="364"/>
    </location>
    <ligand>
        <name>4-CDP-2-C-methyl-D-erythritol 2-phosphate</name>
        <dbReference type="ChEBI" id="CHEBI:57919"/>
    </ligand>
</feature>
<dbReference type="FunFam" id="3.90.550.10:FF:000003">
    <property type="entry name" value="2-C-methyl-D-erythritol 4-phosphate cytidylyltransferase"/>
    <property type="match status" value="1"/>
</dbReference>
<organism evidence="16 17">
    <name type="scientific">Leifsonia shinshuensis</name>
    <dbReference type="NCBI Taxonomy" id="150026"/>
    <lineage>
        <taxon>Bacteria</taxon>
        <taxon>Bacillati</taxon>
        <taxon>Actinomycetota</taxon>
        <taxon>Actinomycetes</taxon>
        <taxon>Micrococcales</taxon>
        <taxon>Microbacteriaceae</taxon>
        <taxon>Leifsonia</taxon>
    </lineage>
</organism>
<accession>A0A853CS38</accession>
<dbReference type="InterPro" id="IPR036571">
    <property type="entry name" value="MECDP_synthase_sf"/>
</dbReference>
<dbReference type="InterPro" id="IPR029044">
    <property type="entry name" value="Nucleotide-diphossugar_trans"/>
</dbReference>
<comment type="similarity">
    <text evidence="14">In the N-terminal section; belongs to the IspD/TarI cytidylyltransferase family. IspD subfamily.</text>
</comment>
<comment type="caution">
    <text evidence="16">The sequence shown here is derived from an EMBL/GenBank/DDBJ whole genome shotgun (WGS) entry which is preliminary data.</text>
</comment>
<proteinExistence type="inferred from homology"/>
<dbReference type="InterPro" id="IPR034683">
    <property type="entry name" value="IspD/TarI"/>
</dbReference>
<dbReference type="GO" id="GO:0016114">
    <property type="term" value="P:terpenoid biosynthetic process"/>
    <property type="evidence" value="ECO:0007669"/>
    <property type="project" value="InterPro"/>
</dbReference>
<feature type="binding site" evidence="14">
    <location>
        <position position="240"/>
    </location>
    <ligand>
        <name>a divalent metal cation</name>
        <dbReference type="ChEBI" id="CHEBI:60240"/>
    </ligand>
</feature>
<keyword evidence="13 14" id="KW-0511">Multifunctional enzyme</keyword>
<feature type="site" description="Transition state stabilizer" evidence="14">
    <location>
        <position position="28"/>
    </location>
</feature>
<evidence type="ECO:0000256" key="8">
    <source>
        <dbReference type="ARBA" id="ARBA00022679"/>
    </source>
</evidence>
<evidence type="ECO:0000256" key="2">
    <source>
        <dbReference type="ARBA" id="ARBA00001282"/>
    </source>
</evidence>
<dbReference type="AlphaFoldDB" id="A0A853CS38"/>
<dbReference type="SUPFAM" id="SSF53448">
    <property type="entry name" value="Nucleotide-diphospho-sugar transferases"/>
    <property type="match status" value="1"/>
</dbReference>
<comment type="cofactor">
    <cofactor evidence="3 14">
        <name>a divalent metal cation</name>
        <dbReference type="ChEBI" id="CHEBI:60240"/>
    </cofactor>
</comment>
<feature type="binding site" evidence="14">
    <location>
        <begin position="266"/>
        <end position="267"/>
    </location>
    <ligand>
        <name>4-CDP-2-C-methyl-D-erythritol 2-phosphate</name>
        <dbReference type="ChEBI" id="CHEBI:57919"/>
    </ligand>
</feature>
<dbReference type="Proteomes" id="UP000578352">
    <property type="component" value="Unassembled WGS sequence"/>
</dbReference>
<keyword evidence="9 14" id="KW-0548">Nucleotidyltransferase</keyword>
<evidence type="ECO:0000256" key="14">
    <source>
        <dbReference type="HAMAP-Rule" id="MF_01520"/>
    </source>
</evidence>
<dbReference type="GO" id="GO:0019288">
    <property type="term" value="P:isopentenyl diphosphate biosynthetic process, methylerythritol 4-phosphate pathway"/>
    <property type="evidence" value="ECO:0007669"/>
    <property type="project" value="UniProtKB-UniRule"/>
</dbReference>
<evidence type="ECO:0000256" key="3">
    <source>
        <dbReference type="ARBA" id="ARBA00001968"/>
    </source>
</evidence>
<dbReference type="Gene3D" id="3.30.1330.50">
    <property type="entry name" value="2-C-methyl-D-erythritol 2,4-cyclodiphosphate synthase"/>
    <property type="match status" value="1"/>
</dbReference>
<dbReference type="UniPathway" id="UPA00056">
    <property type="reaction ID" value="UER00093"/>
</dbReference>
<feature type="binding site" evidence="14">
    <location>
        <begin position="240"/>
        <end position="242"/>
    </location>
    <ligand>
        <name>4-CDP-2-C-methyl-D-erythritol 2-phosphate</name>
        <dbReference type="ChEBI" id="CHEBI:57919"/>
    </ligand>
</feature>
<dbReference type="InterPro" id="IPR020555">
    <property type="entry name" value="MECDP_synthase_CS"/>
</dbReference>
<dbReference type="EC" id="4.6.1.12" evidence="14"/>